<reference evidence="9 10" key="1">
    <citation type="submission" date="2016-10" db="EMBL/GenBank/DDBJ databases">
        <authorList>
            <person name="de Groot N.N."/>
        </authorList>
    </citation>
    <scope>NUCLEOTIDE SEQUENCE [LARGE SCALE GENOMIC DNA]</scope>
    <source>
        <strain evidence="9 10">DSM 21019</strain>
    </source>
</reference>
<gene>
    <name evidence="8" type="primary">corA</name>
    <name evidence="9" type="ORF">SAMN04490243_1846</name>
</gene>
<dbReference type="STRING" id="400055.SAMN04490243_1846"/>
<keyword evidence="6 8" id="KW-1133">Transmembrane helix</keyword>
<keyword evidence="3 8" id="KW-0813">Transport</keyword>
<keyword evidence="8" id="KW-0406">Ion transport</keyword>
<organism evidence="9 10">
    <name type="scientific">Robiginitalea myxolifaciens</name>
    <dbReference type="NCBI Taxonomy" id="400055"/>
    <lineage>
        <taxon>Bacteria</taxon>
        <taxon>Pseudomonadati</taxon>
        <taxon>Bacteroidota</taxon>
        <taxon>Flavobacteriia</taxon>
        <taxon>Flavobacteriales</taxon>
        <taxon>Flavobacteriaceae</taxon>
        <taxon>Robiginitalea</taxon>
    </lineage>
</organism>
<dbReference type="Pfam" id="PF01544">
    <property type="entry name" value="CorA"/>
    <property type="match status" value="1"/>
</dbReference>
<comment type="similarity">
    <text evidence="2 8">Belongs to the CorA metal ion transporter (MIT) (TC 1.A.35) family.</text>
</comment>
<evidence type="ECO:0000256" key="3">
    <source>
        <dbReference type="ARBA" id="ARBA00022448"/>
    </source>
</evidence>
<dbReference type="GO" id="GO:0000287">
    <property type="term" value="F:magnesium ion binding"/>
    <property type="evidence" value="ECO:0007669"/>
    <property type="project" value="TreeGrafter"/>
</dbReference>
<dbReference type="Gene3D" id="3.30.460.20">
    <property type="entry name" value="CorA soluble domain-like"/>
    <property type="match status" value="1"/>
</dbReference>
<keyword evidence="7 8" id="KW-0472">Membrane</keyword>
<keyword evidence="8" id="KW-0460">Magnesium</keyword>
<dbReference type="InterPro" id="IPR045863">
    <property type="entry name" value="CorA_TM1_TM2"/>
</dbReference>
<dbReference type="FunFam" id="1.20.58.340:FF:000012">
    <property type="entry name" value="Magnesium transport protein CorA"/>
    <property type="match status" value="1"/>
</dbReference>
<dbReference type="RefSeq" id="WP_092982317.1">
    <property type="nucleotide sequence ID" value="NZ_FOYQ01000002.1"/>
</dbReference>
<dbReference type="GO" id="GO:0015095">
    <property type="term" value="F:magnesium ion transmembrane transporter activity"/>
    <property type="evidence" value="ECO:0007669"/>
    <property type="project" value="UniProtKB-UniRule"/>
</dbReference>
<accession>A0A1I6GX04</accession>
<proteinExistence type="inferred from homology"/>
<evidence type="ECO:0000256" key="5">
    <source>
        <dbReference type="ARBA" id="ARBA00022692"/>
    </source>
</evidence>
<dbReference type="Gene3D" id="1.20.58.340">
    <property type="entry name" value="Magnesium transport protein CorA, transmembrane region"/>
    <property type="match status" value="2"/>
</dbReference>
<dbReference type="InterPro" id="IPR002523">
    <property type="entry name" value="MgTranspt_CorA/ZnTranspt_ZntB"/>
</dbReference>
<evidence type="ECO:0000256" key="2">
    <source>
        <dbReference type="ARBA" id="ARBA00009765"/>
    </source>
</evidence>
<dbReference type="SUPFAM" id="SSF143865">
    <property type="entry name" value="CorA soluble domain-like"/>
    <property type="match status" value="1"/>
</dbReference>
<keyword evidence="5 8" id="KW-0812">Transmembrane</keyword>
<evidence type="ECO:0000256" key="1">
    <source>
        <dbReference type="ARBA" id="ARBA00004651"/>
    </source>
</evidence>
<dbReference type="EMBL" id="FOYQ01000002">
    <property type="protein sequence ID" value="SFR46765.1"/>
    <property type="molecule type" value="Genomic_DNA"/>
</dbReference>
<name>A0A1I6GX04_9FLAO</name>
<evidence type="ECO:0000313" key="9">
    <source>
        <dbReference type="EMBL" id="SFR46765.1"/>
    </source>
</evidence>
<dbReference type="SUPFAM" id="SSF144083">
    <property type="entry name" value="Magnesium transport protein CorA, transmembrane region"/>
    <property type="match status" value="1"/>
</dbReference>
<dbReference type="InterPro" id="IPR045861">
    <property type="entry name" value="CorA_cytoplasmic_dom"/>
</dbReference>
<keyword evidence="4 8" id="KW-1003">Cell membrane</keyword>
<dbReference type="AlphaFoldDB" id="A0A1I6GX04"/>
<keyword evidence="10" id="KW-1185">Reference proteome</keyword>
<feature type="transmembrane region" description="Helical" evidence="8">
    <location>
        <begin position="336"/>
        <end position="356"/>
    </location>
</feature>
<protein>
    <recommendedName>
        <fullName evidence="8">Magnesium transport protein CorA</fullName>
    </recommendedName>
</protein>
<comment type="function">
    <text evidence="8">Mediates influx of magnesium ions.</text>
</comment>
<dbReference type="InterPro" id="IPR004488">
    <property type="entry name" value="Mg/Co-transport_prot_CorA"/>
</dbReference>
<sequence>MVKKPKFRIPNAKVPRRGRTLGKAPGTITYLGEREGEGTQVEKLSYDLKTMEGEEPTNYQFLKNKPANDRTEWINVIGLSDESAISEIGSLAGLNNLVLEDIVNTQQRPKLDEYEDHIFAVFKMCYLNEARKIVKEHVALVLTSQRVLVFQEVEADVFGGVRGRIEQKWGKIRQRGADYLFFALLDALVDNYLVVLELTEERLYELENTVFQKPDSDTPFHIQQLRKEINALRRWISPVRELVNRLMESDSPLIQKETRIFLRDVLDHTFEINDTLQIQREMAVSLMDMYMSNVSNRMNEVMKVLTIMASIFIPLTFIAGIYGMNFQDMPELSWEYGYETVWGVMVVTFIGLLIFFKRKGWL</sequence>
<evidence type="ECO:0000256" key="8">
    <source>
        <dbReference type="RuleBase" id="RU362010"/>
    </source>
</evidence>
<evidence type="ECO:0000256" key="7">
    <source>
        <dbReference type="ARBA" id="ARBA00023136"/>
    </source>
</evidence>
<dbReference type="Proteomes" id="UP000199534">
    <property type="component" value="Unassembled WGS sequence"/>
</dbReference>
<dbReference type="NCBIfam" id="TIGR00383">
    <property type="entry name" value="corA"/>
    <property type="match status" value="1"/>
</dbReference>
<dbReference type="PANTHER" id="PTHR46494">
    <property type="entry name" value="CORA FAMILY METAL ION TRANSPORTER (EUROFUNG)"/>
    <property type="match status" value="1"/>
</dbReference>
<evidence type="ECO:0000256" key="6">
    <source>
        <dbReference type="ARBA" id="ARBA00022989"/>
    </source>
</evidence>
<dbReference type="GO" id="GO:0005886">
    <property type="term" value="C:plasma membrane"/>
    <property type="evidence" value="ECO:0007669"/>
    <property type="project" value="UniProtKB-SubCell"/>
</dbReference>
<feature type="transmembrane region" description="Helical" evidence="8">
    <location>
        <begin position="304"/>
        <end position="324"/>
    </location>
</feature>
<dbReference type="GO" id="GO:0050897">
    <property type="term" value="F:cobalt ion binding"/>
    <property type="evidence" value="ECO:0007669"/>
    <property type="project" value="TreeGrafter"/>
</dbReference>
<dbReference type="PANTHER" id="PTHR46494:SF1">
    <property type="entry name" value="CORA FAMILY METAL ION TRANSPORTER (EUROFUNG)"/>
    <property type="match status" value="1"/>
</dbReference>
<evidence type="ECO:0000313" key="10">
    <source>
        <dbReference type="Proteomes" id="UP000199534"/>
    </source>
</evidence>
<evidence type="ECO:0000256" key="4">
    <source>
        <dbReference type="ARBA" id="ARBA00022475"/>
    </source>
</evidence>
<dbReference type="OrthoDB" id="9803416at2"/>
<comment type="subcellular location">
    <subcellularLocation>
        <location evidence="1">Cell membrane</location>
        <topology evidence="1">Multi-pass membrane protein</topology>
    </subcellularLocation>
    <subcellularLocation>
        <location evidence="8">Membrane</location>
        <topology evidence="8">Multi-pass membrane protein</topology>
    </subcellularLocation>
</comment>
<dbReference type="CDD" id="cd12828">
    <property type="entry name" value="TmCorA-like_1"/>
    <property type="match status" value="1"/>
</dbReference>
<dbReference type="GO" id="GO:0015087">
    <property type="term" value="F:cobalt ion transmembrane transporter activity"/>
    <property type="evidence" value="ECO:0007669"/>
    <property type="project" value="UniProtKB-UniRule"/>
</dbReference>